<organism evidence="2 3">
    <name type="scientific">Gymnodinialimonas ceratoperidinii</name>
    <dbReference type="NCBI Taxonomy" id="2856823"/>
    <lineage>
        <taxon>Bacteria</taxon>
        <taxon>Pseudomonadati</taxon>
        <taxon>Pseudomonadota</taxon>
        <taxon>Alphaproteobacteria</taxon>
        <taxon>Rhodobacterales</taxon>
        <taxon>Paracoccaceae</taxon>
        <taxon>Gymnodinialimonas</taxon>
    </lineage>
</organism>
<dbReference type="RefSeq" id="WP_219002386.1">
    <property type="nucleotide sequence ID" value="NZ_CP079194.1"/>
</dbReference>
<dbReference type="PANTHER" id="PTHR36930">
    <property type="entry name" value="METAL-SULFUR CLUSTER BIOSYNTHESIS PROTEINS YUAD-RELATED"/>
    <property type="match status" value="1"/>
</dbReference>
<evidence type="ECO:0000313" key="2">
    <source>
        <dbReference type="EMBL" id="QXT39615.1"/>
    </source>
</evidence>
<name>A0A8F6TVT0_9RHOB</name>
<accession>A0A8F6TVT0</accession>
<dbReference type="Pfam" id="PF03473">
    <property type="entry name" value="MOSC"/>
    <property type="match status" value="1"/>
</dbReference>
<dbReference type="AlphaFoldDB" id="A0A8F6TVT0"/>
<dbReference type="InterPro" id="IPR005303">
    <property type="entry name" value="MOCOS_middle"/>
</dbReference>
<evidence type="ECO:0000313" key="3">
    <source>
        <dbReference type="Proteomes" id="UP000825009"/>
    </source>
</evidence>
<dbReference type="Proteomes" id="UP000825009">
    <property type="component" value="Chromosome"/>
</dbReference>
<evidence type="ECO:0000259" key="1">
    <source>
        <dbReference type="PROSITE" id="PS51340"/>
    </source>
</evidence>
<dbReference type="InterPro" id="IPR052716">
    <property type="entry name" value="MOSC_domain"/>
</dbReference>
<dbReference type="PROSITE" id="PS51340">
    <property type="entry name" value="MOSC"/>
    <property type="match status" value="1"/>
</dbReference>
<dbReference type="EMBL" id="CP079194">
    <property type="protein sequence ID" value="QXT39615.1"/>
    <property type="molecule type" value="Genomic_DNA"/>
</dbReference>
<proteinExistence type="predicted"/>
<sequence>MTWTLDQIWRYPIKGIGAERLRAVDLAPDLPLPLDRAWAVLEEGGDASEGWRSCRNFLRGAKGPSLMAVSCHVDGPHGAEVIHLSHPDRPDLTLMPRTDASALLEWLAPIYPESRRPPVALVDAPPEGMSDAPFASVSILNAASLRALSQKLGLPKNEPLDPRRFRGNLWIEGLAPWEEFDLVGKTLAMGDARLEVIEPITRCRATEANPKTGHRDAETLRALREGWDHQDFGVYAMVRQGGRIKAGEEVTLQ</sequence>
<dbReference type="Pfam" id="PF03476">
    <property type="entry name" value="MOSC_N"/>
    <property type="match status" value="1"/>
</dbReference>
<dbReference type="KEGG" id="gce:KYE46_17115"/>
<feature type="domain" description="MOSC" evidence="1">
    <location>
        <begin position="104"/>
        <end position="253"/>
    </location>
</feature>
<dbReference type="GO" id="GO:0030151">
    <property type="term" value="F:molybdenum ion binding"/>
    <property type="evidence" value="ECO:0007669"/>
    <property type="project" value="InterPro"/>
</dbReference>
<dbReference type="PANTHER" id="PTHR36930:SF1">
    <property type="entry name" value="MOSC DOMAIN-CONTAINING PROTEIN"/>
    <property type="match status" value="1"/>
</dbReference>
<dbReference type="GO" id="GO:0003824">
    <property type="term" value="F:catalytic activity"/>
    <property type="evidence" value="ECO:0007669"/>
    <property type="project" value="InterPro"/>
</dbReference>
<dbReference type="InterPro" id="IPR005302">
    <property type="entry name" value="MoCF_Sase_C"/>
</dbReference>
<reference evidence="2 3" key="1">
    <citation type="submission" date="2021-07" db="EMBL/GenBank/DDBJ databases">
        <title>A novel Jannaschia species isolated from marine dinoflagellate Ceratoperidinium margalefii.</title>
        <authorList>
            <person name="Jiang Y."/>
            <person name="Li Z."/>
        </authorList>
    </citation>
    <scope>NUCLEOTIDE SEQUENCE [LARGE SCALE GENOMIC DNA]</scope>
    <source>
        <strain evidence="2 3">J12C1-MA-4</strain>
    </source>
</reference>
<keyword evidence="3" id="KW-1185">Reference proteome</keyword>
<dbReference type="GO" id="GO:0030170">
    <property type="term" value="F:pyridoxal phosphate binding"/>
    <property type="evidence" value="ECO:0007669"/>
    <property type="project" value="InterPro"/>
</dbReference>
<gene>
    <name evidence="2" type="ORF">KYE46_17115</name>
</gene>
<protein>
    <submittedName>
        <fullName evidence="2">MOSC domain-containing protein</fullName>
    </submittedName>
</protein>